<gene>
    <name evidence="11" type="ORF">BleG1_0353</name>
</gene>
<keyword evidence="12" id="KW-1185">Reference proteome</keyword>
<dbReference type="HOGENOM" id="CLU_051140_0_1_9"/>
<evidence type="ECO:0000313" key="12">
    <source>
        <dbReference type="Proteomes" id="UP000027142"/>
    </source>
</evidence>
<organism evidence="11 12">
    <name type="scientific">Shouchella lehensis G1</name>
    <dbReference type="NCBI Taxonomy" id="1246626"/>
    <lineage>
        <taxon>Bacteria</taxon>
        <taxon>Bacillati</taxon>
        <taxon>Bacillota</taxon>
        <taxon>Bacilli</taxon>
        <taxon>Bacillales</taxon>
        <taxon>Bacillaceae</taxon>
        <taxon>Shouchella</taxon>
    </lineage>
</organism>
<dbReference type="STRING" id="1246626.BleG1_0353"/>
<keyword evidence="7" id="KW-0449">Lipoprotein</keyword>
<dbReference type="Pfam" id="PF25198">
    <property type="entry name" value="Spore_GerAC_N"/>
    <property type="match status" value="1"/>
</dbReference>
<dbReference type="AlphaFoldDB" id="A0A060LNM0"/>
<sequence>MKKWFQCVFILSLLQLTACWDSSNIESLSFVMGVGIEVQEDQDDTIGLLTQLYLPLSDENISSSISYRNKYSTGNSVLDAIRHLELIDQGIMSDHQMILVLDTDAVKKWGVEKLINQKIRDERTKRGVKVVLTTESLGTLFSYPKGNNASPTSKTIDDLSENKDRTTEIPAPVTLGLLADSASRHQSIVLPNVRVKDDNIIIDGGYIVKNGEEMGAYVSPYQVSLLNWLTGDIEGGVLTKMVNGNRTVYEILDVHLDSIETSLLHDHLQIDIKVSSDGRLAENWDPHEDAYDAQYLKKLEKELEAQLTSDIKTMIDDLQHEFKTDPVNFQQYVKIQHYDFWEKKHSNWDTIFEQADIHYEVDLSIIDFGTRGKRAEIHE</sequence>
<name>A0A060LNM0_9BACI</name>
<evidence type="ECO:0000256" key="8">
    <source>
        <dbReference type="SAM" id="SignalP"/>
    </source>
</evidence>
<evidence type="ECO:0000256" key="4">
    <source>
        <dbReference type="ARBA" id="ARBA00022729"/>
    </source>
</evidence>
<dbReference type="InterPro" id="IPR057336">
    <property type="entry name" value="GerAC_N"/>
</dbReference>
<evidence type="ECO:0000259" key="9">
    <source>
        <dbReference type="Pfam" id="PF05504"/>
    </source>
</evidence>
<dbReference type="PANTHER" id="PTHR35789:SF1">
    <property type="entry name" value="SPORE GERMINATION PROTEIN B3"/>
    <property type="match status" value="1"/>
</dbReference>
<accession>A0A060LNM0</accession>
<keyword evidence="3" id="KW-0309">Germination</keyword>
<dbReference type="KEGG" id="ble:BleG1_0353"/>
<comment type="subcellular location">
    <subcellularLocation>
        <location evidence="1">Membrane</location>
        <topology evidence="1">Lipid-anchor</topology>
    </subcellularLocation>
</comment>
<dbReference type="InterPro" id="IPR038501">
    <property type="entry name" value="Spore_GerAC_C_sf"/>
</dbReference>
<dbReference type="Proteomes" id="UP000027142">
    <property type="component" value="Chromosome"/>
</dbReference>
<feature type="chain" id="PRO_5039427975" evidence="8">
    <location>
        <begin position="19"/>
        <end position="379"/>
    </location>
</feature>
<evidence type="ECO:0000256" key="3">
    <source>
        <dbReference type="ARBA" id="ARBA00022544"/>
    </source>
</evidence>
<keyword evidence="5" id="KW-0472">Membrane</keyword>
<feature type="domain" description="Spore germination GerAC-like C-terminal" evidence="9">
    <location>
        <begin position="204"/>
        <end position="369"/>
    </location>
</feature>
<evidence type="ECO:0000256" key="7">
    <source>
        <dbReference type="ARBA" id="ARBA00023288"/>
    </source>
</evidence>
<dbReference type="GO" id="GO:0016020">
    <property type="term" value="C:membrane"/>
    <property type="evidence" value="ECO:0007669"/>
    <property type="project" value="UniProtKB-SubCell"/>
</dbReference>
<comment type="similarity">
    <text evidence="2">Belongs to the GerABKC lipoprotein family.</text>
</comment>
<dbReference type="InterPro" id="IPR046953">
    <property type="entry name" value="Spore_GerAC-like_C"/>
</dbReference>
<reference evidence="11 12" key="1">
    <citation type="journal article" date="2014" name="Gene">
        <title>A comparative genomic analysis of the alkalitolerant soil bacterium Bacillus lehensis G1.</title>
        <authorList>
            <person name="Noor Y.M."/>
            <person name="Samsulrizal N.H."/>
            <person name="Jema'on N.A."/>
            <person name="Low K.O."/>
            <person name="Ramli A.N."/>
            <person name="Alias N.I."/>
            <person name="Damis S.I."/>
            <person name="Fuzi S.F."/>
            <person name="Isa M.N."/>
            <person name="Murad A.M."/>
            <person name="Raih M.F."/>
            <person name="Bakar F.D."/>
            <person name="Najimudin N."/>
            <person name="Mahadi N.M."/>
            <person name="Illias R.M."/>
        </authorList>
    </citation>
    <scope>NUCLEOTIDE SEQUENCE [LARGE SCALE GENOMIC DNA]</scope>
    <source>
        <strain evidence="11 12">G1</strain>
    </source>
</reference>
<dbReference type="Pfam" id="PF05504">
    <property type="entry name" value="Spore_GerAC"/>
    <property type="match status" value="1"/>
</dbReference>
<dbReference type="PATRIC" id="fig|1246626.3.peg.342"/>
<keyword evidence="4 8" id="KW-0732">Signal</keyword>
<dbReference type="InterPro" id="IPR008844">
    <property type="entry name" value="Spore_GerAC-like"/>
</dbReference>
<dbReference type="Gene3D" id="6.20.190.10">
    <property type="entry name" value="Nutrient germinant receptor protein C, domain 1"/>
    <property type="match status" value="1"/>
</dbReference>
<dbReference type="Gene3D" id="3.30.300.210">
    <property type="entry name" value="Nutrient germinant receptor protein C, domain 3"/>
    <property type="match status" value="1"/>
</dbReference>
<dbReference type="RefSeq" id="WP_038476483.1">
    <property type="nucleotide sequence ID" value="NZ_CP003923.1"/>
</dbReference>
<evidence type="ECO:0000313" key="11">
    <source>
        <dbReference type="EMBL" id="AIC92961.1"/>
    </source>
</evidence>
<dbReference type="OrthoDB" id="2569624at2"/>
<feature type="domain" description="Spore germination protein N-terminal" evidence="10">
    <location>
        <begin position="21"/>
        <end position="194"/>
    </location>
</feature>
<evidence type="ECO:0000256" key="2">
    <source>
        <dbReference type="ARBA" id="ARBA00007886"/>
    </source>
</evidence>
<feature type="signal peptide" evidence="8">
    <location>
        <begin position="1"/>
        <end position="18"/>
    </location>
</feature>
<dbReference type="eggNOG" id="ENOG502ZT3R">
    <property type="taxonomic scope" value="Bacteria"/>
</dbReference>
<dbReference type="PANTHER" id="PTHR35789">
    <property type="entry name" value="SPORE GERMINATION PROTEIN B3"/>
    <property type="match status" value="1"/>
</dbReference>
<evidence type="ECO:0000256" key="6">
    <source>
        <dbReference type="ARBA" id="ARBA00023139"/>
    </source>
</evidence>
<dbReference type="NCBIfam" id="TIGR02887">
    <property type="entry name" value="spore_ger_x_C"/>
    <property type="match status" value="1"/>
</dbReference>
<evidence type="ECO:0000256" key="1">
    <source>
        <dbReference type="ARBA" id="ARBA00004635"/>
    </source>
</evidence>
<evidence type="ECO:0000256" key="5">
    <source>
        <dbReference type="ARBA" id="ARBA00023136"/>
    </source>
</evidence>
<protein>
    <submittedName>
        <fullName evidence="11">Ger(X)C family spore germination protein, Ger(X)C family</fullName>
    </submittedName>
</protein>
<dbReference type="GO" id="GO:0009847">
    <property type="term" value="P:spore germination"/>
    <property type="evidence" value="ECO:0007669"/>
    <property type="project" value="InterPro"/>
</dbReference>
<keyword evidence="6" id="KW-0564">Palmitate</keyword>
<evidence type="ECO:0000259" key="10">
    <source>
        <dbReference type="Pfam" id="PF25198"/>
    </source>
</evidence>
<dbReference type="EMBL" id="CP003923">
    <property type="protein sequence ID" value="AIC92961.1"/>
    <property type="molecule type" value="Genomic_DNA"/>
</dbReference>
<proteinExistence type="inferred from homology"/>